<comment type="caution">
    <text evidence="2">The sequence shown here is derived from an EMBL/GenBank/DDBJ whole genome shotgun (WGS) entry which is preliminary data.</text>
</comment>
<proteinExistence type="predicted"/>
<reference evidence="2 3" key="1">
    <citation type="submission" date="2023-12" db="EMBL/GenBank/DDBJ databases">
        <title>Novel species of the genus Arcicella isolated from rivers.</title>
        <authorList>
            <person name="Lu H."/>
        </authorList>
    </citation>
    <scope>NUCLEOTIDE SEQUENCE [LARGE SCALE GENOMIC DNA]</scope>
    <source>
        <strain evidence="2 3">KCTC 23307</strain>
    </source>
</reference>
<keyword evidence="1" id="KW-0472">Membrane</keyword>
<dbReference type="Proteomes" id="UP001302949">
    <property type="component" value="Unassembled WGS sequence"/>
</dbReference>
<feature type="transmembrane region" description="Helical" evidence="1">
    <location>
        <begin position="118"/>
        <end position="136"/>
    </location>
</feature>
<sequence>MGRFFPNFKLTYLIVGLVFIILPMGLFMKGLMPSMAEFQVPKSTLDSPHYYDAILWVYIHMVVIGLLILLIGYSVENIGKQKLITVFLFLITIFYTYLDFRSSDSNLGNALYKGESSIVPAFISLFINFLFLQLLVKMFRNSK</sequence>
<feature type="transmembrane region" description="Helical" evidence="1">
    <location>
        <begin position="12"/>
        <end position="33"/>
    </location>
</feature>
<gene>
    <name evidence="2" type="ORF">VB248_06085</name>
</gene>
<dbReference type="EMBL" id="JAYFUM010000006">
    <property type="protein sequence ID" value="MEA5138689.1"/>
    <property type="molecule type" value="Genomic_DNA"/>
</dbReference>
<keyword evidence="1" id="KW-1133">Transmembrane helix</keyword>
<protein>
    <submittedName>
        <fullName evidence="2">Uncharacterized protein</fullName>
    </submittedName>
</protein>
<evidence type="ECO:0000313" key="3">
    <source>
        <dbReference type="Proteomes" id="UP001302949"/>
    </source>
</evidence>
<feature type="transmembrane region" description="Helical" evidence="1">
    <location>
        <begin position="82"/>
        <end position="98"/>
    </location>
</feature>
<evidence type="ECO:0000256" key="1">
    <source>
        <dbReference type="SAM" id="Phobius"/>
    </source>
</evidence>
<dbReference type="RefSeq" id="WP_323295856.1">
    <property type="nucleotide sequence ID" value="NZ_JAYFUM010000006.1"/>
</dbReference>
<evidence type="ECO:0000313" key="2">
    <source>
        <dbReference type="EMBL" id="MEA5138689.1"/>
    </source>
</evidence>
<keyword evidence="1" id="KW-0812">Transmembrane</keyword>
<feature type="transmembrane region" description="Helical" evidence="1">
    <location>
        <begin position="53"/>
        <end position="75"/>
    </location>
</feature>
<keyword evidence="3" id="KW-1185">Reference proteome</keyword>
<name>A0ABU5Q793_9BACT</name>
<accession>A0ABU5Q793</accession>
<organism evidence="2 3">
    <name type="scientific">Arcicella rigui</name>
    <dbReference type="NCBI Taxonomy" id="797020"/>
    <lineage>
        <taxon>Bacteria</taxon>
        <taxon>Pseudomonadati</taxon>
        <taxon>Bacteroidota</taxon>
        <taxon>Cytophagia</taxon>
        <taxon>Cytophagales</taxon>
        <taxon>Flectobacillaceae</taxon>
        <taxon>Arcicella</taxon>
    </lineage>
</organism>